<proteinExistence type="predicted"/>
<feature type="compositionally biased region" description="Basic and acidic residues" evidence="2">
    <location>
        <begin position="43"/>
        <end position="61"/>
    </location>
</feature>
<evidence type="ECO:0000313" key="4">
    <source>
        <dbReference type="Proteomes" id="UP001558652"/>
    </source>
</evidence>
<sequence>MASLVEIENLGNSEHITKLFPKCRPRDINLNSVPDNETFIMDTKPRSGRECEEGESAREESSTEESNGEEHTQDNKVVLQLSSSKPPTYKLRDSSRIIEIAGGREVFSQSRCKAMRKSRSDDKVSSRKHKSSPESTAVWELRNRNADTKKNQSCREVTETVFSTEVHSLRHQKVPTSKGSLSGAVVFDDIEEAWQCEEASDSSPSPSRNCHPGPPAHYFKVATSVSDGESLSPECDMGGKAQRVIGGLPIADYEGSPRRYGPKQPPSAVTLLSSPSFYSPRPGFPQRVVEEGETKSRSCSRSRSPSRSASPQNSQQIAHPQFDYMYEFSETRKVLEEFFKAGEKPGHFQDLEYELRRRGSAGNAYVGLRLAKATDGETAFSSPPKPTEAKDLLNLQDHGSICGSTEDLETEVGHTVGHSRNFTLSPETTDCDSNCDSEGSSLLLAEVTTATLPPPRSMPVLEDGLSSGHASDTENNNPTVLLMKRQISEIEREIIERNGKQPSSNSHNISCLAECQEEKPPASRPQSPDIDLHTLDPLCGNTPPPPAPESPATGGGGLGDPAVEAALKDIRLTLQRTKTLPIRSPPHEPSQPAIETSPIWIPR</sequence>
<dbReference type="AlphaFoldDB" id="A0ABD0YGG7"/>
<feature type="region of interest" description="Disordered" evidence="2">
    <location>
        <begin position="577"/>
        <end position="603"/>
    </location>
</feature>
<comment type="caution">
    <text evidence="3">The sequence shown here is derived from an EMBL/GenBank/DDBJ whole genome shotgun (WGS) entry which is preliminary data.</text>
</comment>
<feature type="compositionally biased region" description="Low complexity" evidence="2">
    <location>
        <begin position="297"/>
        <end position="310"/>
    </location>
</feature>
<dbReference type="PANTHER" id="PTHR12345">
    <property type="entry name" value="SYNTENIN RELATED"/>
    <property type="match status" value="1"/>
</dbReference>
<accession>A0ABD0YGG7</accession>
<reference evidence="3 4" key="1">
    <citation type="submission" date="2024-07" db="EMBL/GenBank/DDBJ databases">
        <title>Chromosome-level genome assembly of the water stick insect Ranatra chinensis (Heteroptera: Nepidae).</title>
        <authorList>
            <person name="Liu X."/>
        </authorList>
    </citation>
    <scope>NUCLEOTIDE SEQUENCE [LARGE SCALE GENOMIC DNA]</scope>
    <source>
        <strain evidence="3">Cailab_2021Rc</strain>
        <tissue evidence="3">Muscle</tissue>
    </source>
</reference>
<dbReference type="EMBL" id="JBFDAA010000021">
    <property type="protein sequence ID" value="KAL1115004.1"/>
    <property type="molecule type" value="Genomic_DNA"/>
</dbReference>
<feature type="region of interest" description="Disordered" evidence="2">
    <location>
        <begin position="109"/>
        <end position="136"/>
    </location>
</feature>
<keyword evidence="4" id="KW-1185">Reference proteome</keyword>
<gene>
    <name evidence="3" type="ORF">AAG570_007827</name>
</gene>
<evidence type="ECO:0000313" key="3">
    <source>
        <dbReference type="EMBL" id="KAL1115004.1"/>
    </source>
</evidence>
<feature type="region of interest" description="Disordered" evidence="2">
    <location>
        <begin position="25"/>
        <end position="91"/>
    </location>
</feature>
<evidence type="ECO:0000256" key="1">
    <source>
        <dbReference type="ARBA" id="ARBA00022737"/>
    </source>
</evidence>
<evidence type="ECO:0000256" key="2">
    <source>
        <dbReference type="SAM" id="MobiDB-lite"/>
    </source>
</evidence>
<feature type="region of interest" description="Disordered" evidence="2">
    <location>
        <begin position="255"/>
        <end position="319"/>
    </location>
</feature>
<organism evidence="3 4">
    <name type="scientific">Ranatra chinensis</name>
    <dbReference type="NCBI Taxonomy" id="642074"/>
    <lineage>
        <taxon>Eukaryota</taxon>
        <taxon>Metazoa</taxon>
        <taxon>Ecdysozoa</taxon>
        <taxon>Arthropoda</taxon>
        <taxon>Hexapoda</taxon>
        <taxon>Insecta</taxon>
        <taxon>Pterygota</taxon>
        <taxon>Neoptera</taxon>
        <taxon>Paraneoptera</taxon>
        <taxon>Hemiptera</taxon>
        <taxon>Heteroptera</taxon>
        <taxon>Panheteroptera</taxon>
        <taxon>Nepomorpha</taxon>
        <taxon>Nepidae</taxon>
        <taxon>Ranatrinae</taxon>
        <taxon>Ranatra</taxon>
    </lineage>
</organism>
<feature type="compositionally biased region" description="Polar residues" evidence="2">
    <location>
        <begin position="468"/>
        <end position="479"/>
    </location>
</feature>
<dbReference type="PANTHER" id="PTHR12345:SF16">
    <property type="entry name" value="X11L, ISOFORM F-RELATED"/>
    <property type="match status" value="1"/>
</dbReference>
<protein>
    <submittedName>
        <fullName evidence="3">Uncharacterized protein</fullName>
    </submittedName>
</protein>
<feature type="region of interest" description="Disordered" evidence="2">
    <location>
        <begin position="450"/>
        <end position="480"/>
    </location>
</feature>
<keyword evidence="1" id="KW-0677">Repeat</keyword>
<dbReference type="Proteomes" id="UP001558652">
    <property type="component" value="Unassembled WGS sequence"/>
</dbReference>
<name>A0ABD0YGG7_9HEMI</name>
<feature type="region of interest" description="Disordered" evidence="2">
    <location>
        <begin position="515"/>
        <end position="564"/>
    </location>
</feature>
<dbReference type="InterPro" id="IPR051230">
    <property type="entry name" value="APP-Binding"/>
</dbReference>